<dbReference type="InterPro" id="IPR047767">
    <property type="entry name" value="PSP1-like"/>
</dbReference>
<dbReference type="Proteomes" id="UP000000787">
    <property type="component" value="Chromosome"/>
</dbReference>
<dbReference type="EMBL" id="CP000875">
    <property type="protein sequence ID" value="ABX03724.1"/>
    <property type="molecule type" value="Genomic_DNA"/>
</dbReference>
<feature type="compositionally biased region" description="Basic and acidic residues" evidence="1">
    <location>
        <begin position="317"/>
        <end position="329"/>
    </location>
</feature>
<sequence length="508" mass="57493">MPLVVGVKFKDSGKIYHFDPNQHHLELGDAVVVETVRGLELGKVAAPIEDLPDSDLIAELKPVIRQPTTEDYDRMRVLAERRDDVLRICAERISVHRLPMRLIRSDWNFDGTRLTIYFTSQQRVDFRHLVRELARIFHARIELRQIGARDEAKLLGGLGPCGRPLCCSTFLPDFARVSVKMAKDQDLPLNPSKISGVCGRLLCCLSYEQEQYLEIKAELPTRGEQVKTPEGIGYVVAVNTIRETVTVDIESNYHDFKADQLETLTGAAGAIARERLEQGEAAPIAQKRFNRPVGETIKSTLNNWDNEDWGLDELRSFEEDPESSGDKPKPRPKPAQQARPNPEAREQRTNPNEQRPRFDRAERQKRFNRSEAANAEASVAPTPSNEPSERKPRHAFKRKGDTTPTPERPKLPATVRQQSLGGVPEQLTPRGRQPSTNDPDEPKQPNRRRRRGNGGNGNQQGQQQVQPKPNQPQVTSSKPSTVEKTESESAKPEANNERRSPRRRKRRS</sequence>
<dbReference type="BioCyc" id="HAUR316274:GHYA-1096-MONOMER"/>
<dbReference type="PROSITE" id="PS51411">
    <property type="entry name" value="PSP1_C"/>
    <property type="match status" value="1"/>
</dbReference>
<accession>A9B017</accession>
<dbReference type="Pfam" id="PF04468">
    <property type="entry name" value="PSP1"/>
    <property type="match status" value="1"/>
</dbReference>
<gene>
    <name evidence="3" type="ordered locus">Haur_1076</name>
</gene>
<feature type="domain" description="PSP1 C-terminal" evidence="2">
    <location>
        <begin position="61"/>
        <end position="146"/>
    </location>
</feature>
<protein>
    <submittedName>
        <fullName evidence="3">PSP1 domain protein</fullName>
    </submittedName>
</protein>
<dbReference type="STRING" id="316274.Haur_1076"/>
<dbReference type="GO" id="GO:0005737">
    <property type="term" value="C:cytoplasm"/>
    <property type="evidence" value="ECO:0007669"/>
    <property type="project" value="TreeGrafter"/>
</dbReference>
<dbReference type="HOGENOM" id="CLU_033149_2_1_0"/>
<dbReference type="InParanoid" id="A9B017"/>
<dbReference type="PANTHER" id="PTHR43830">
    <property type="entry name" value="PROTEIN PSP1"/>
    <property type="match status" value="1"/>
</dbReference>
<feature type="compositionally biased region" description="Low complexity" evidence="1">
    <location>
        <begin position="459"/>
        <end position="474"/>
    </location>
</feature>
<keyword evidence="4" id="KW-1185">Reference proteome</keyword>
<evidence type="ECO:0000313" key="3">
    <source>
        <dbReference type="EMBL" id="ABX03724.1"/>
    </source>
</evidence>
<dbReference type="NCBIfam" id="NF041131">
    <property type="entry name" value="RicT_YaaT_fam"/>
    <property type="match status" value="1"/>
</dbReference>
<organism evidence="3 4">
    <name type="scientific">Herpetosiphon aurantiacus (strain ATCC 23779 / DSM 785 / 114-95)</name>
    <dbReference type="NCBI Taxonomy" id="316274"/>
    <lineage>
        <taxon>Bacteria</taxon>
        <taxon>Bacillati</taxon>
        <taxon>Chloroflexota</taxon>
        <taxon>Chloroflexia</taxon>
        <taxon>Herpetosiphonales</taxon>
        <taxon>Herpetosiphonaceae</taxon>
        <taxon>Herpetosiphon</taxon>
    </lineage>
</organism>
<evidence type="ECO:0000256" key="1">
    <source>
        <dbReference type="SAM" id="MobiDB-lite"/>
    </source>
</evidence>
<dbReference type="KEGG" id="hau:Haur_1076"/>
<dbReference type="eggNOG" id="COG1774">
    <property type="taxonomic scope" value="Bacteria"/>
</dbReference>
<evidence type="ECO:0000259" key="2">
    <source>
        <dbReference type="PROSITE" id="PS51411"/>
    </source>
</evidence>
<name>A9B017_HERA2</name>
<reference evidence="3 4" key="1">
    <citation type="journal article" date="2011" name="Stand. Genomic Sci.">
        <title>Complete genome sequence of the filamentous gliding predatory bacterium Herpetosiphon aurantiacus type strain (114-95(T)).</title>
        <authorList>
            <person name="Kiss H."/>
            <person name="Nett M."/>
            <person name="Domin N."/>
            <person name="Martin K."/>
            <person name="Maresca J.A."/>
            <person name="Copeland A."/>
            <person name="Lapidus A."/>
            <person name="Lucas S."/>
            <person name="Berry K.W."/>
            <person name="Glavina Del Rio T."/>
            <person name="Dalin E."/>
            <person name="Tice H."/>
            <person name="Pitluck S."/>
            <person name="Richardson P."/>
            <person name="Bruce D."/>
            <person name="Goodwin L."/>
            <person name="Han C."/>
            <person name="Detter J.C."/>
            <person name="Schmutz J."/>
            <person name="Brettin T."/>
            <person name="Land M."/>
            <person name="Hauser L."/>
            <person name="Kyrpides N.C."/>
            <person name="Ivanova N."/>
            <person name="Goker M."/>
            <person name="Woyke T."/>
            <person name="Klenk H.P."/>
            <person name="Bryant D.A."/>
        </authorList>
    </citation>
    <scope>NUCLEOTIDE SEQUENCE [LARGE SCALE GENOMIC DNA]</scope>
    <source>
        <strain evidence="4">ATCC 23779 / DSM 785 / 114-95</strain>
    </source>
</reference>
<proteinExistence type="predicted"/>
<evidence type="ECO:0000313" key="4">
    <source>
        <dbReference type="Proteomes" id="UP000000787"/>
    </source>
</evidence>
<feature type="region of interest" description="Disordered" evidence="1">
    <location>
        <begin position="317"/>
        <end position="508"/>
    </location>
</feature>
<dbReference type="AlphaFoldDB" id="A9B017"/>
<feature type="compositionally biased region" description="Basic and acidic residues" evidence="1">
    <location>
        <begin position="342"/>
        <end position="369"/>
    </location>
</feature>
<dbReference type="InterPro" id="IPR007557">
    <property type="entry name" value="PSP1_C"/>
</dbReference>
<feature type="compositionally biased region" description="Basic and acidic residues" evidence="1">
    <location>
        <begin position="481"/>
        <end position="499"/>
    </location>
</feature>
<dbReference type="PANTHER" id="PTHR43830:SF3">
    <property type="entry name" value="PROTEIN PSP1"/>
    <property type="match status" value="1"/>
</dbReference>